<feature type="compositionally biased region" description="Basic and acidic residues" evidence="1">
    <location>
        <begin position="43"/>
        <end position="52"/>
    </location>
</feature>
<protein>
    <submittedName>
        <fullName evidence="2">Uncharacterized protein</fullName>
    </submittedName>
</protein>
<evidence type="ECO:0000313" key="2">
    <source>
        <dbReference type="EMBL" id="APO66247.1"/>
    </source>
</evidence>
<sequence>MRFGEYAPGRTVSTMANGRIEVRQMGILGVDARQRISGPTKGACRDRPPHPA</sequence>
<dbReference type="Proteomes" id="UP000184749">
    <property type="component" value="Chromosome"/>
</dbReference>
<feature type="region of interest" description="Disordered" evidence="1">
    <location>
        <begin position="33"/>
        <end position="52"/>
    </location>
</feature>
<evidence type="ECO:0000256" key="1">
    <source>
        <dbReference type="SAM" id="MobiDB-lite"/>
    </source>
</evidence>
<dbReference type="AlphaFoldDB" id="A0A1L5NEB6"/>
<gene>
    <name evidence="2" type="ORF">IE4872_CH00586</name>
</gene>
<evidence type="ECO:0000313" key="3">
    <source>
        <dbReference type="Proteomes" id="UP000184749"/>
    </source>
</evidence>
<dbReference type="EMBL" id="CP017101">
    <property type="protein sequence ID" value="APO66247.1"/>
    <property type="molecule type" value="Genomic_DNA"/>
</dbReference>
<reference evidence="2 3" key="1">
    <citation type="submission" date="2016-09" db="EMBL/GenBank/DDBJ databases">
        <title>The complete genome sequences of Rhizobium gallicum, symbiovars gallicum and phaseoli, symbionts associated to common bean (Phaseolus vulgaris).</title>
        <authorList>
            <person name="Bustos P."/>
            <person name="Santamaria R.I."/>
            <person name="Perez-Carrascal O.M."/>
            <person name="Juarez S."/>
            <person name="Lozano L."/>
            <person name="Martinez-Flores I."/>
            <person name="Martinez-Romero E."/>
            <person name="Cevallos M."/>
            <person name="Romero D."/>
            <person name="Davila G."/>
            <person name="Gonzalez V."/>
        </authorList>
    </citation>
    <scope>NUCLEOTIDE SEQUENCE [LARGE SCALE GENOMIC DNA]</scope>
    <source>
        <strain evidence="2 3">IE4872</strain>
    </source>
</reference>
<proteinExistence type="predicted"/>
<name>A0A1L5NEB6_9HYPH</name>
<organism evidence="2 3">
    <name type="scientific">Rhizobium gallicum</name>
    <dbReference type="NCBI Taxonomy" id="56730"/>
    <lineage>
        <taxon>Bacteria</taxon>
        <taxon>Pseudomonadati</taxon>
        <taxon>Pseudomonadota</taxon>
        <taxon>Alphaproteobacteria</taxon>
        <taxon>Hyphomicrobiales</taxon>
        <taxon>Rhizobiaceae</taxon>
        <taxon>Rhizobium/Agrobacterium group</taxon>
        <taxon>Rhizobium</taxon>
    </lineage>
</organism>
<accession>A0A1L5NEB6</accession>